<accession>A0A0F3RW04</accession>
<dbReference type="AlphaFoldDB" id="A0A0F3RW04"/>
<comment type="caution">
    <text evidence="4">The sequence shown here is derived from an EMBL/GenBank/DDBJ whole genome shotgun (WGS) entry which is preliminary data.</text>
</comment>
<feature type="chain" id="PRO_5002465958" description="Gram-positive cocci surface proteins LPxTG domain-containing protein" evidence="3">
    <location>
        <begin position="25"/>
        <end position="134"/>
    </location>
</feature>
<gene>
    <name evidence="4" type="ORF">VC81_05495</name>
</gene>
<evidence type="ECO:0000256" key="2">
    <source>
        <dbReference type="SAM" id="Phobius"/>
    </source>
</evidence>
<dbReference type="EMBL" id="JZCR01000012">
    <property type="protein sequence ID" value="KJW12947.1"/>
    <property type="molecule type" value="Genomic_DNA"/>
</dbReference>
<evidence type="ECO:0000313" key="5">
    <source>
        <dbReference type="Proteomes" id="UP000033491"/>
    </source>
</evidence>
<dbReference type="STRING" id="216463.VC81_05495"/>
<dbReference type="OrthoDB" id="10006777at2"/>
<evidence type="ECO:0000256" key="3">
    <source>
        <dbReference type="SAM" id="SignalP"/>
    </source>
</evidence>
<dbReference type="Proteomes" id="UP000033491">
    <property type="component" value="Unassembled WGS sequence"/>
</dbReference>
<feature type="signal peptide" evidence="3">
    <location>
        <begin position="1"/>
        <end position="24"/>
    </location>
</feature>
<sequence length="134" mass="14182">MRLRWIRLLGLGLLCWGIATPVHAATDVQSAQYEVQLTPAKDSSSISTGGAGDLGSGEAGNQASSGTTGSSNGQQPTTQTGSQGATAAAKPTLTGRLPQLSEQQWVGFGSLIGIITLLLFWIWKLRRRDRTDQE</sequence>
<feature type="region of interest" description="Disordered" evidence="1">
    <location>
        <begin position="38"/>
        <end position="90"/>
    </location>
</feature>
<protein>
    <recommendedName>
        <fullName evidence="6">Gram-positive cocci surface proteins LPxTG domain-containing protein</fullName>
    </recommendedName>
</protein>
<reference evidence="4 5" key="1">
    <citation type="submission" date="2015-03" db="EMBL/GenBank/DDBJ databases">
        <authorList>
            <person name="Zheng J."/>
            <person name="Ganezle M."/>
        </authorList>
    </citation>
    <scope>NUCLEOTIDE SEQUENCE [LARGE SCALE GENOMIC DNA]</scope>
    <source>
        <strain evidence="4 5">LP38</strain>
    </source>
</reference>
<keyword evidence="2" id="KW-0812">Transmembrane</keyword>
<organism evidence="4 5">
    <name type="scientific">Levilactobacillus spicheri</name>
    <dbReference type="NCBI Taxonomy" id="216463"/>
    <lineage>
        <taxon>Bacteria</taxon>
        <taxon>Bacillati</taxon>
        <taxon>Bacillota</taxon>
        <taxon>Bacilli</taxon>
        <taxon>Lactobacillales</taxon>
        <taxon>Lactobacillaceae</taxon>
        <taxon>Levilactobacillus</taxon>
    </lineage>
</organism>
<feature type="compositionally biased region" description="Polar residues" evidence="1">
    <location>
        <begin position="38"/>
        <end position="48"/>
    </location>
</feature>
<name>A0A0F3RW04_9LACO</name>
<evidence type="ECO:0000313" key="4">
    <source>
        <dbReference type="EMBL" id="KJW12947.1"/>
    </source>
</evidence>
<evidence type="ECO:0008006" key="6">
    <source>
        <dbReference type="Google" id="ProtNLM"/>
    </source>
</evidence>
<keyword evidence="2" id="KW-1133">Transmembrane helix</keyword>
<proteinExistence type="predicted"/>
<feature type="transmembrane region" description="Helical" evidence="2">
    <location>
        <begin position="105"/>
        <end position="123"/>
    </location>
</feature>
<dbReference type="PATRIC" id="fig|216463.3.peg.212"/>
<keyword evidence="3" id="KW-0732">Signal</keyword>
<keyword evidence="2" id="KW-0472">Membrane</keyword>
<dbReference type="RefSeq" id="WP_045807156.1">
    <property type="nucleotide sequence ID" value="NZ_JZCR01000012.1"/>
</dbReference>
<feature type="compositionally biased region" description="Low complexity" evidence="1">
    <location>
        <begin position="59"/>
        <end position="89"/>
    </location>
</feature>
<feature type="compositionally biased region" description="Gly residues" evidence="1">
    <location>
        <begin position="49"/>
        <end position="58"/>
    </location>
</feature>
<evidence type="ECO:0000256" key="1">
    <source>
        <dbReference type="SAM" id="MobiDB-lite"/>
    </source>
</evidence>